<protein>
    <recommendedName>
        <fullName evidence="2">TLDc domain-containing protein</fullName>
    </recommendedName>
</protein>
<gene>
    <name evidence="3" type="ORF">ASEP1449_LOCUS3044</name>
</gene>
<organism evidence="3">
    <name type="scientific">Attheya septentrionalis</name>
    <dbReference type="NCBI Taxonomy" id="420275"/>
    <lineage>
        <taxon>Eukaryota</taxon>
        <taxon>Sar</taxon>
        <taxon>Stramenopiles</taxon>
        <taxon>Ochrophyta</taxon>
        <taxon>Bacillariophyta</taxon>
        <taxon>Coscinodiscophyceae</taxon>
        <taxon>Chaetocerotophycidae</taxon>
        <taxon>Chaetocerotales</taxon>
        <taxon>Attheyaceae</taxon>
        <taxon>Attheya</taxon>
    </lineage>
</organism>
<evidence type="ECO:0000256" key="1">
    <source>
        <dbReference type="SAM" id="SignalP"/>
    </source>
</evidence>
<dbReference type="InterPro" id="IPR006571">
    <property type="entry name" value="TLDc_dom"/>
</dbReference>
<feature type="chain" id="PRO_5030906966" description="TLDc domain-containing protein" evidence="1">
    <location>
        <begin position="24"/>
        <end position="308"/>
    </location>
</feature>
<feature type="domain" description="TLDc" evidence="2">
    <location>
        <begin position="116"/>
        <end position="235"/>
    </location>
</feature>
<feature type="signal peptide" evidence="1">
    <location>
        <begin position="1"/>
        <end position="23"/>
    </location>
</feature>
<proteinExistence type="predicted"/>
<keyword evidence="1" id="KW-0732">Signal</keyword>
<dbReference type="AlphaFoldDB" id="A0A7S2U9D9"/>
<name>A0A7S2U9D9_9STRA</name>
<sequence length="308" mass="32953">MRQLLATSLVVAIANSVLAPSSAFSSGTIPRTFQHGTPPSSIKRGLSSCTTAKYRHLMTRRSGWLDNFLPKVDNENVDADRRRDFPEQYPATYELLTEPVVGVVKGDNKEASIVRPLLKQTQLEQRSLELVYDARRDGWTAASFHKKVDGKGAAIVLATVAVGESSSTGSNRQRIVGGYNPKGWSSLGGARPSVASFLFYGDEPGTNIQKLRKVGGGGLACARDDAEYGISFGPDGLVIPLQPGKLDISHAAQSKLGTYFERGPEERSSLFSPHGGSATLSSLKVFVGTYAPGEEIPYSSGVLDMTSG</sequence>
<dbReference type="EMBL" id="HBHQ01004584">
    <property type="protein sequence ID" value="CAD9811219.1"/>
    <property type="molecule type" value="Transcribed_RNA"/>
</dbReference>
<dbReference type="Pfam" id="PF07534">
    <property type="entry name" value="TLD"/>
    <property type="match status" value="1"/>
</dbReference>
<evidence type="ECO:0000313" key="3">
    <source>
        <dbReference type="EMBL" id="CAD9811219.1"/>
    </source>
</evidence>
<evidence type="ECO:0000259" key="2">
    <source>
        <dbReference type="Pfam" id="PF07534"/>
    </source>
</evidence>
<accession>A0A7S2U9D9</accession>
<reference evidence="3" key="1">
    <citation type="submission" date="2021-01" db="EMBL/GenBank/DDBJ databases">
        <authorList>
            <person name="Corre E."/>
            <person name="Pelletier E."/>
            <person name="Niang G."/>
            <person name="Scheremetjew M."/>
            <person name="Finn R."/>
            <person name="Kale V."/>
            <person name="Holt S."/>
            <person name="Cochrane G."/>
            <person name="Meng A."/>
            <person name="Brown T."/>
            <person name="Cohen L."/>
        </authorList>
    </citation>
    <scope>NUCLEOTIDE SEQUENCE</scope>
    <source>
        <strain evidence="3">CCMP2084</strain>
    </source>
</reference>